<dbReference type="PANTHER" id="PTHR47053:SF3">
    <property type="entry name" value="GAMMA-D-GLUTAMYL-L-LYSINE DIPEPTIDYL-PEPTIDASE"/>
    <property type="match status" value="1"/>
</dbReference>
<reference evidence="6 7" key="1">
    <citation type="submission" date="2021-10" db="EMBL/GenBank/DDBJ databases">
        <authorList>
            <person name="Criscuolo A."/>
        </authorList>
    </citation>
    <scope>NUCLEOTIDE SEQUENCE [LARGE SCALE GENOMIC DNA]</scope>
    <source>
        <strain evidence="7">CIP 111883</strain>
    </source>
</reference>
<gene>
    <name evidence="6" type="primary">ykfC_1</name>
    <name evidence="6" type="ORF">BACCIP111883_00042</name>
</gene>
<keyword evidence="3 6" id="KW-0378">Hydrolase</keyword>
<dbReference type="InterPro" id="IPR051202">
    <property type="entry name" value="Peptidase_C40"/>
</dbReference>
<evidence type="ECO:0000256" key="3">
    <source>
        <dbReference type="ARBA" id="ARBA00022801"/>
    </source>
</evidence>
<protein>
    <submittedName>
        <fullName evidence="6">Gamma-D-glutamyl-L-lysine dipeptidyl-peptidase</fullName>
        <ecNumber evidence="6">3.4.14.13</ecNumber>
    </submittedName>
</protein>
<name>A0ABM8YHB2_9BACI</name>
<keyword evidence="2" id="KW-0645">Protease</keyword>
<evidence type="ECO:0000313" key="6">
    <source>
        <dbReference type="EMBL" id="CAG9619275.1"/>
    </source>
</evidence>
<dbReference type="EC" id="3.4.14.13" evidence="6"/>
<dbReference type="PANTHER" id="PTHR47053">
    <property type="entry name" value="MUREIN DD-ENDOPEPTIDASE MEPH-RELATED"/>
    <property type="match status" value="1"/>
</dbReference>
<comment type="caution">
    <text evidence="6">The sequence shown here is derived from an EMBL/GenBank/DDBJ whole genome shotgun (WGS) entry which is preliminary data.</text>
</comment>
<organism evidence="6 7">
    <name type="scientific">Sutcliffiella rhizosphaerae</name>
    <dbReference type="NCBI Taxonomy" id="2880967"/>
    <lineage>
        <taxon>Bacteria</taxon>
        <taxon>Bacillati</taxon>
        <taxon>Bacillota</taxon>
        <taxon>Bacilli</taxon>
        <taxon>Bacillales</taxon>
        <taxon>Bacillaceae</taxon>
        <taxon>Sutcliffiella</taxon>
    </lineage>
</organism>
<dbReference type="Gene3D" id="2.30.30.40">
    <property type="entry name" value="SH3 Domains"/>
    <property type="match status" value="1"/>
</dbReference>
<dbReference type="PROSITE" id="PS51935">
    <property type="entry name" value="NLPC_P60"/>
    <property type="match status" value="1"/>
</dbReference>
<dbReference type="EMBL" id="CAKJTJ010000001">
    <property type="protein sequence ID" value="CAG9619275.1"/>
    <property type="molecule type" value="Genomic_DNA"/>
</dbReference>
<evidence type="ECO:0000313" key="7">
    <source>
        <dbReference type="Proteomes" id="UP000789833"/>
    </source>
</evidence>
<comment type="similarity">
    <text evidence="1">Belongs to the peptidase C40 family.</text>
</comment>
<dbReference type="Pfam" id="PF00877">
    <property type="entry name" value="NLPC_P60"/>
    <property type="match status" value="1"/>
</dbReference>
<evidence type="ECO:0000259" key="5">
    <source>
        <dbReference type="PROSITE" id="PS51935"/>
    </source>
</evidence>
<dbReference type="InterPro" id="IPR038765">
    <property type="entry name" value="Papain-like_cys_pep_sf"/>
</dbReference>
<feature type="domain" description="NlpC/P60" evidence="5">
    <location>
        <begin position="179"/>
        <end position="303"/>
    </location>
</feature>
<dbReference type="Proteomes" id="UP000789833">
    <property type="component" value="Unassembled WGS sequence"/>
</dbReference>
<dbReference type="InterPro" id="IPR000064">
    <property type="entry name" value="NLP_P60_dom"/>
</dbReference>
<dbReference type="InterPro" id="IPR057812">
    <property type="entry name" value="SH3_YKFC_2nd"/>
</dbReference>
<evidence type="ECO:0000256" key="1">
    <source>
        <dbReference type="ARBA" id="ARBA00007074"/>
    </source>
</evidence>
<keyword evidence="4" id="KW-0788">Thiol protease</keyword>
<sequence>MLSKYIINVPVATIWTSYDSPRSIDQKAVSNPTDIKGWLSSLNYETRLELCNANLIQSQLLYGQELLMLDEKEEYYHIIALTQSSSKDERGYPGWIPKNQVAEVENWDITNGAIVIVQNNISTLSSKDGVPITELSFQTILPFLESKENVVMVKLPNGEVGQLKRGDVTVIDSWNDVTKGSGEDIVSSGEKFLDLPYLWGGMSGFGMDCSGFSYTMCKANGYIIPRDATDQAKEGKEIAIHSIKPGDLLFFAYEEGKGKIHHVGIYYGEDKLLHSPKTGRDIEILPMKDTIYEKELCVARRYWLKDGE</sequence>
<keyword evidence="7" id="KW-1185">Reference proteome</keyword>
<accession>A0ABM8YHB2</accession>
<evidence type="ECO:0000256" key="4">
    <source>
        <dbReference type="ARBA" id="ARBA00022807"/>
    </source>
</evidence>
<dbReference type="Gene3D" id="3.90.1720.10">
    <property type="entry name" value="endopeptidase domain like (from Nostoc punctiforme)"/>
    <property type="match status" value="1"/>
</dbReference>
<dbReference type="Pfam" id="PF23795">
    <property type="entry name" value="SH3_YKFC_2nd"/>
    <property type="match status" value="1"/>
</dbReference>
<dbReference type="SUPFAM" id="SSF54001">
    <property type="entry name" value="Cysteine proteinases"/>
    <property type="match status" value="1"/>
</dbReference>
<dbReference type="GO" id="GO:0016787">
    <property type="term" value="F:hydrolase activity"/>
    <property type="evidence" value="ECO:0007669"/>
    <property type="project" value="UniProtKB-KW"/>
</dbReference>
<proteinExistence type="inferred from homology"/>
<evidence type="ECO:0000256" key="2">
    <source>
        <dbReference type="ARBA" id="ARBA00022670"/>
    </source>
</evidence>